<sequence>MITVQDASLIGYGDIFSRAYQTQKALLPWGNTSELQIAHTEDQQTLPNYITGAGNRNTSSRVTGVTASFTLYDVNARNLALVGRGTVRGVAAGVVAAPEPYVCEGLAGELIPFNELPDLSASVEILPAGGGTAYSPGSDYLLTPYGIQLTSGTTITSAGFTASYTKLKANVVEMLTTAQVELEMYFAGLNAAQGGSPTPARLRRFKPGLVQQIQLSGTQYAAYQVSGELLADMLVVNVDGDDTPLSQFYSLGMKAAA</sequence>
<dbReference type="AlphaFoldDB" id="A0A7G5DTW4"/>
<reference evidence="1 2" key="1">
    <citation type="journal article" date="2020" name="G3 (Bethesda)">
        <title>CeMbio - The Caenorhabditis elegans Microbiome Resource.</title>
        <authorList>
            <person name="Dirksen P."/>
            <person name="Assie A."/>
            <person name="Zimmermann J."/>
            <person name="Zhang F."/>
            <person name="Tietje A.M."/>
            <person name="Marsh S.A."/>
            <person name="Felix M.A."/>
            <person name="Shapira M."/>
            <person name="Kaleta C."/>
            <person name="Schulenburg H."/>
            <person name="Samuel B."/>
        </authorList>
    </citation>
    <scope>NUCLEOTIDE SEQUENCE [LARGE SCALE GENOMIC DNA]</scope>
    <source>
        <strain evidence="1 2">MSPm1</strain>
    </source>
</reference>
<dbReference type="EMBL" id="CP059139">
    <property type="protein sequence ID" value="QMV65189.1"/>
    <property type="molecule type" value="Genomic_DNA"/>
</dbReference>
<keyword evidence="2" id="KW-1185">Reference proteome</keyword>
<organism evidence="1 2">
    <name type="scientific">Pseudomonas berkeleyensis</name>
    <dbReference type="NCBI Taxonomy" id="2726956"/>
    <lineage>
        <taxon>Bacteria</taxon>
        <taxon>Pseudomonadati</taxon>
        <taxon>Pseudomonadota</taxon>
        <taxon>Gammaproteobacteria</taxon>
        <taxon>Pseudomonadales</taxon>
        <taxon>Pseudomonadaceae</taxon>
        <taxon>Pseudomonas</taxon>
    </lineage>
</organism>
<accession>A0A7G5DTW4</accession>
<evidence type="ECO:0000313" key="2">
    <source>
        <dbReference type="Proteomes" id="UP000515276"/>
    </source>
</evidence>
<protein>
    <submittedName>
        <fullName evidence="1">Uncharacterized protein</fullName>
    </submittedName>
</protein>
<gene>
    <name evidence="1" type="ORF">HS968_09045</name>
</gene>
<name>A0A7G5DTW4_9PSED</name>
<dbReference type="RefSeq" id="WP_182371040.1">
    <property type="nucleotide sequence ID" value="NZ_CP059139.1"/>
</dbReference>
<dbReference type="Proteomes" id="UP000515276">
    <property type="component" value="Chromosome"/>
</dbReference>
<evidence type="ECO:0000313" key="1">
    <source>
        <dbReference type="EMBL" id="QMV65189.1"/>
    </source>
</evidence>
<proteinExistence type="predicted"/>